<feature type="compositionally biased region" description="Basic and acidic residues" evidence="1">
    <location>
        <begin position="112"/>
        <end position="123"/>
    </location>
</feature>
<reference evidence="2 3" key="1">
    <citation type="submission" date="2016-03" db="EMBL/GenBank/DDBJ databases">
        <title>How can Kluyveromyces marxianus grow so fast - potential evolutionary course in Saccharomyces Complex revealed by comparative genomics.</title>
        <authorList>
            <person name="Mo W."/>
            <person name="Lu W."/>
            <person name="Yang X."/>
            <person name="Qi J."/>
            <person name="Lv H."/>
        </authorList>
    </citation>
    <scope>NUCLEOTIDE SEQUENCE [LARGE SCALE GENOMIC DNA]</scope>
    <source>
        <strain evidence="2 3">FIM1</strain>
    </source>
</reference>
<keyword evidence="3" id="KW-1185">Reference proteome</keyword>
<evidence type="ECO:0000313" key="2">
    <source>
        <dbReference type="EMBL" id="QGN17896.1"/>
    </source>
</evidence>
<feature type="compositionally biased region" description="Polar residues" evidence="1">
    <location>
        <begin position="45"/>
        <end position="56"/>
    </location>
</feature>
<evidence type="ECO:0000313" key="3">
    <source>
        <dbReference type="Proteomes" id="UP000422736"/>
    </source>
</evidence>
<protein>
    <submittedName>
        <fullName evidence="2">Protein GFD1</fullName>
    </submittedName>
</protein>
<feature type="compositionally biased region" description="Basic residues" evidence="1">
    <location>
        <begin position="23"/>
        <end position="43"/>
    </location>
</feature>
<dbReference type="InterPro" id="IPR020401">
    <property type="entry name" value="mRNA_transport_factor_GFD1"/>
</dbReference>
<feature type="region of interest" description="Disordered" evidence="1">
    <location>
        <begin position="17"/>
        <end position="178"/>
    </location>
</feature>
<name>A0ABX6F1Y8_KLUMA</name>
<feature type="compositionally biased region" description="Basic and acidic residues" evidence="1">
    <location>
        <begin position="149"/>
        <end position="178"/>
    </location>
</feature>
<proteinExistence type="predicted"/>
<evidence type="ECO:0000256" key="1">
    <source>
        <dbReference type="SAM" id="MobiDB-lite"/>
    </source>
</evidence>
<gene>
    <name evidence="2" type="primary">GFD1</name>
    <name evidence="2" type="ORF">FIM1_5105</name>
</gene>
<accession>A0ABX6F1Y8</accession>
<feature type="compositionally biased region" description="Basic and acidic residues" evidence="1">
    <location>
        <begin position="77"/>
        <end position="88"/>
    </location>
</feature>
<dbReference type="Proteomes" id="UP000422736">
    <property type="component" value="Chromosome 8"/>
</dbReference>
<sequence length="210" mass="23518">MPLDSKWATSEPIVEEVAEKKPARSAKKVSTSHRFDSKKKRGSKSAGNEPTLSVGSDTDEYTTDSDWSRPNSGRKSAIFDKGKGRENHGSSSLTENPLAKALGISLDPPAPADREVPTKEPKNRQHQQQQSKNSQHSKAPQESANKAKKPNEKKSQALKKRIEEQKKKLEENKRKAEQKELINSLLDGDISFDWEDDESELMEKLKIQEG</sequence>
<feature type="compositionally biased region" description="Polar residues" evidence="1">
    <location>
        <begin position="64"/>
        <end position="74"/>
    </location>
</feature>
<dbReference type="EMBL" id="CP015060">
    <property type="protein sequence ID" value="QGN17896.1"/>
    <property type="molecule type" value="Genomic_DNA"/>
</dbReference>
<organism evidence="2 3">
    <name type="scientific">Kluyveromyces marxianus</name>
    <name type="common">Yeast</name>
    <name type="synonym">Candida kefyr</name>
    <dbReference type="NCBI Taxonomy" id="4911"/>
    <lineage>
        <taxon>Eukaryota</taxon>
        <taxon>Fungi</taxon>
        <taxon>Dikarya</taxon>
        <taxon>Ascomycota</taxon>
        <taxon>Saccharomycotina</taxon>
        <taxon>Saccharomycetes</taxon>
        <taxon>Saccharomycetales</taxon>
        <taxon>Saccharomycetaceae</taxon>
        <taxon>Kluyveromyces</taxon>
    </lineage>
</organism>
<dbReference type="Pfam" id="PF17331">
    <property type="entry name" value="GFD1"/>
    <property type="match status" value="1"/>
</dbReference>
<feature type="compositionally biased region" description="Low complexity" evidence="1">
    <location>
        <begin position="126"/>
        <end position="138"/>
    </location>
</feature>